<sequence>MAIWLKRGAKADEKKAIDASVRETVERTLADIAARGDAAVRELSQKFDNWSPESFLLSEKEKQACLDQLTAQDLKDIEFAQKQVRNFAQIQRDSMKDVEVETMPGVILGHKNLPMNAAGCYVPGGKYPLLASAHMSVITAKVAGVPRVISCAPPFQGKPAPAIVAAQVMAGADEIYVLGGIQAVGAMALGTQSISPVDILVGPGNAFVAEAKRQLYGKVGIDLFAGPTETLVIADESVDGELCATDILGQAEHGPDSPAILLTTSEKLARETMAEIERLLLILPTAPHARRAWEDYGEVIVAESDEEMVRIADEIASEHVQVMTQDPDYFLDNMTNYGALFLGPRTNVSYGDKVIGTNHTLPTGKAARYTGGLWVGKFLKTCTYQKVTTDAASAMVGEYCSRLCDLEGFAGHGEQANIRVRRYGNRDVPYAGRAEPVVA</sequence>
<dbReference type="PANTHER" id="PTHR21256:SF14">
    <property type="entry name" value="HISTIDINOL DEHYDROGENASE"/>
    <property type="match status" value="1"/>
</dbReference>
<keyword evidence="6" id="KW-0520">NAD</keyword>
<dbReference type="EC" id="1.1.1.23" evidence="10"/>
<dbReference type="GO" id="GO:0051287">
    <property type="term" value="F:NAD binding"/>
    <property type="evidence" value="ECO:0007669"/>
    <property type="project" value="InterPro"/>
</dbReference>
<dbReference type="PANTHER" id="PTHR21256">
    <property type="entry name" value="HISTIDINOL DEHYDROGENASE HDH"/>
    <property type="match status" value="1"/>
</dbReference>
<dbReference type="AlphaFoldDB" id="A0A437M7B1"/>
<feature type="binding site" evidence="7">
    <location>
        <position position="253"/>
    </location>
    <ligand>
        <name>substrate</name>
    </ligand>
</feature>
<protein>
    <submittedName>
        <fullName evidence="10">Histidinol dehydrogenase</fullName>
        <ecNumber evidence="10">1.1.1.23</ecNumber>
    </submittedName>
</protein>
<feature type="binding site" evidence="8">
    <location>
        <position position="352"/>
    </location>
    <ligand>
        <name>Zn(2+)</name>
        <dbReference type="ChEBI" id="CHEBI:29105"/>
    </ligand>
</feature>
<dbReference type="GO" id="GO:0000105">
    <property type="term" value="P:L-histidine biosynthetic process"/>
    <property type="evidence" value="ECO:0007669"/>
    <property type="project" value="InterPro"/>
</dbReference>
<dbReference type="Proteomes" id="UP000282971">
    <property type="component" value="Unassembled WGS sequence"/>
</dbReference>
<gene>
    <name evidence="10" type="primary">hisD</name>
    <name evidence="10" type="ORF">EOD43_06995</name>
</gene>
<dbReference type="GO" id="GO:0046872">
    <property type="term" value="F:metal ion binding"/>
    <property type="evidence" value="ECO:0007669"/>
    <property type="project" value="UniProtKB-KW"/>
</dbReference>
<evidence type="ECO:0000256" key="5">
    <source>
        <dbReference type="PIRSR" id="PIRSR000099-1"/>
    </source>
</evidence>
<feature type="binding site" evidence="7">
    <location>
        <position position="407"/>
    </location>
    <ligand>
        <name>substrate</name>
    </ligand>
</feature>
<feature type="binding site" evidence="7">
    <location>
        <position position="412"/>
    </location>
    <ligand>
        <name>substrate</name>
    </ligand>
</feature>
<organism evidence="10 11">
    <name type="scientific">Sphingomonas crocodyli</name>
    <dbReference type="NCBI Taxonomy" id="1979270"/>
    <lineage>
        <taxon>Bacteria</taxon>
        <taxon>Pseudomonadati</taxon>
        <taxon>Pseudomonadota</taxon>
        <taxon>Alphaproteobacteria</taxon>
        <taxon>Sphingomonadales</taxon>
        <taxon>Sphingomonadaceae</taxon>
        <taxon>Sphingomonas</taxon>
    </lineage>
</organism>
<accession>A0A437M7B1</accession>
<dbReference type="InterPro" id="IPR016161">
    <property type="entry name" value="Ald_DH/histidinol_DH"/>
</dbReference>
<dbReference type="Pfam" id="PF00815">
    <property type="entry name" value="Histidinol_dh"/>
    <property type="match status" value="1"/>
</dbReference>
<dbReference type="PIRSF" id="PIRSF000099">
    <property type="entry name" value="Histidinol_dh"/>
    <property type="match status" value="1"/>
</dbReference>
<dbReference type="FunFam" id="3.40.50.1980:FF:000001">
    <property type="entry name" value="Histidinol dehydrogenase"/>
    <property type="match status" value="1"/>
</dbReference>
<feature type="binding site" evidence="8">
    <location>
        <position position="253"/>
    </location>
    <ligand>
        <name>Zn(2+)</name>
        <dbReference type="ChEBI" id="CHEBI:29105"/>
    </ligand>
</feature>
<feature type="active site" description="Proton acceptor" evidence="5">
    <location>
        <position position="318"/>
    </location>
</feature>
<proteinExistence type="inferred from homology"/>
<evidence type="ECO:0000256" key="6">
    <source>
        <dbReference type="PIRSR" id="PIRSR000099-2"/>
    </source>
</evidence>
<dbReference type="InterPro" id="IPR022695">
    <property type="entry name" value="Histidinol_DH_monofunct"/>
</dbReference>
<feature type="binding site" evidence="7">
    <location>
        <position position="319"/>
    </location>
    <ligand>
        <name>substrate</name>
    </ligand>
</feature>
<reference evidence="10 11" key="1">
    <citation type="submission" date="2019-01" db="EMBL/GenBank/DDBJ databases">
        <authorList>
            <person name="Chen W.-M."/>
        </authorList>
    </citation>
    <scope>NUCLEOTIDE SEQUENCE [LARGE SCALE GENOMIC DNA]</scope>
    <source>
        <strain evidence="10 11">CCP-7</strain>
    </source>
</reference>
<dbReference type="CDD" id="cd06572">
    <property type="entry name" value="Histidinol_dh"/>
    <property type="match status" value="1"/>
</dbReference>
<feature type="binding site" evidence="6">
    <location>
        <position position="205"/>
    </location>
    <ligand>
        <name>NAD(+)</name>
        <dbReference type="ChEBI" id="CHEBI:57540"/>
    </ligand>
</feature>
<feature type="binding site" evidence="7">
    <location>
        <position position="352"/>
    </location>
    <ligand>
        <name>substrate</name>
    </ligand>
</feature>
<comment type="caution">
    <text evidence="10">The sequence shown here is derived from an EMBL/GenBank/DDBJ whole genome shotgun (WGS) entry which is preliminary data.</text>
</comment>
<evidence type="ECO:0000256" key="7">
    <source>
        <dbReference type="PIRSR" id="PIRSR000099-3"/>
    </source>
</evidence>
<evidence type="ECO:0000313" key="11">
    <source>
        <dbReference type="Proteomes" id="UP000282971"/>
    </source>
</evidence>
<keyword evidence="3 4" id="KW-0560">Oxidoreductase</keyword>
<dbReference type="RefSeq" id="WP_127742396.1">
    <property type="nucleotide sequence ID" value="NZ_SACN01000001.1"/>
</dbReference>
<dbReference type="Gene3D" id="3.40.50.1980">
    <property type="entry name" value="Nitrogenase molybdenum iron protein domain"/>
    <property type="match status" value="2"/>
</dbReference>
<feature type="active site" description="Proton acceptor" evidence="5">
    <location>
        <position position="319"/>
    </location>
</feature>
<dbReference type="EMBL" id="SACN01000001">
    <property type="protein sequence ID" value="RVT93608.1"/>
    <property type="molecule type" value="Genomic_DNA"/>
</dbReference>
<dbReference type="InterPro" id="IPR012131">
    <property type="entry name" value="Hstdl_DH"/>
</dbReference>
<feature type="binding site" evidence="6">
    <location>
        <position position="121"/>
    </location>
    <ligand>
        <name>NAD(+)</name>
        <dbReference type="ChEBI" id="CHEBI:57540"/>
    </ligand>
</feature>
<dbReference type="InterPro" id="IPR001692">
    <property type="entry name" value="Histidinol_DH_CS"/>
</dbReference>
<dbReference type="OrthoDB" id="9805269at2"/>
<feature type="binding site" evidence="7">
    <location>
        <position position="228"/>
    </location>
    <ligand>
        <name>substrate</name>
    </ligand>
</feature>
<comment type="cofactor">
    <cofactor evidence="8">
        <name>Zn(2+)</name>
        <dbReference type="ChEBI" id="CHEBI:29105"/>
    </cofactor>
    <text evidence="8">Binds 1 zinc ion per subunit.</text>
</comment>
<keyword evidence="1 8" id="KW-0479">Metal-binding</keyword>
<dbReference type="PRINTS" id="PR00083">
    <property type="entry name" value="HOLDHDRGNASE"/>
</dbReference>
<feature type="binding site" evidence="6">
    <location>
        <position position="182"/>
    </location>
    <ligand>
        <name>NAD(+)</name>
        <dbReference type="ChEBI" id="CHEBI:57540"/>
    </ligand>
</feature>
<keyword evidence="2 8" id="KW-0862">Zinc</keyword>
<feature type="binding site" evidence="8">
    <location>
        <position position="412"/>
    </location>
    <ligand>
        <name>Zn(2+)</name>
        <dbReference type="ChEBI" id="CHEBI:29105"/>
    </ligand>
</feature>
<dbReference type="GO" id="GO:0004399">
    <property type="term" value="F:histidinol dehydrogenase activity"/>
    <property type="evidence" value="ECO:0007669"/>
    <property type="project" value="UniProtKB-EC"/>
</dbReference>
<comment type="similarity">
    <text evidence="4 9">Belongs to the histidinol dehydrogenase family.</text>
</comment>
<dbReference type="GO" id="GO:0005829">
    <property type="term" value="C:cytosol"/>
    <property type="evidence" value="ECO:0007669"/>
    <property type="project" value="TreeGrafter"/>
</dbReference>
<evidence type="ECO:0000256" key="4">
    <source>
        <dbReference type="PIRNR" id="PIRNR000099"/>
    </source>
</evidence>
<keyword evidence="11" id="KW-1185">Reference proteome</keyword>
<evidence type="ECO:0000313" key="10">
    <source>
        <dbReference type="EMBL" id="RVT93608.1"/>
    </source>
</evidence>
<name>A0A437M7B1_9SPHN</name>
<dbReference type="NCBIfam" id="TIGR00069">
    <property type="entry name" value="hisD"/>
    <property type="match status" value="1"/>
</dbReference>
<dbReference type="SUPFAM" id="SSF53720">
    <property type="entry name" value="ALDH-like"/>
    <property type="match status" value="1"/>
</dbReference>
<evidence type="ECO:0000256" key="9">
    <source>
        <dbReference type="RuleBase" id="RU004175"/>
    </source>
</evidence>
<evidence type="ECO:0000256" key="1">
    <source>
        <dbReference type="ARBA" id="ARBA00022723"/>
    </source>
</evidence>
<feature type="binding site" evidence="7">
    <location>
        <position position="250"/>
    </location>
    <ligand>
        <name>substrate</name>
    </ligand>
</feature>
<evidence type="ECO:0000256" key="8">
    <source>
        <dbReference type="PIRSR" id="PIRSR000099-4"/>
    </source>
</evidence>
<feature type="binding site" evidence="8">
    <location>
        <position position="250"/>
    </location>
    <ligand>
        <name>Zn(2+)</name>
        <dbReference type="ChEBI" id="CHEBI:29105"/>
    </ligand>
</feature>
<evidence type="ECO:0000256" key="3">
    <source>
        <dbReference type="ARBA" id="ARBA00023002"/>
    </source>
</evidence>
<dbReference type="Gene3D" id="1.20.5.1300">
    <property type="match status" value="1"/>
</dbReference>
<dbReference type="PROSITE" id="PS00611">
    <property type="entry name" value="HISOL_DEHYDROGENASE"/>
    <property type="match status" value="1"/>
</dbReference>
<evidence type="ECO:0000256" key="2">
    <source>
        <dbReference type="ARBA" id="ARBA00022833"/>
    </source>
</evidence>